<protein>
    <submittedName>
        <fullName evidence="1">Protein PRRC2B</fullName>
    </submittedName>
</protein>
<evidence type="ECO:0000313" key="2">
    <source>
        <dbReference type="Proteomes" id="UP000805704"/>
    </source>
</evidence>
<dbReference type="EMBL" id="CM024803">
    <property type="protein sequence ID" value="KAG8010755.1"/>
    <property type="molecule type" value="Genomic_DNA"/>
</dbReference>
<reference evidence="1" key="1">
    <citation type="submission" date="2020-04" db="EMBL/GenBank/DDBJ databases">
        <title>A chromosome-scale assembly and high-density genetic map of the yellow drum (Nibea albiflora) genome.</title>
        <authorList>
            <person name="Xu D."/>
            <person name="Zhang W."/>
            <person name="Chen R."/>
            <person name="Tan P."/>
            <person name="Wang L."/>
            <person name="Song H."/>
            <person name="Tian L."/>
            <person name="Zhu Q."/>
            <person name="Wang B."/>
        </authorList>
    </citation>
    <scope>NUCLEOTIDE SEQUENCE</scope>
    <source>
        <strain evidence="1">ZJHYS-2018</strain>
    </source>
</reference>
<evidence type="ECO:0000313" key="1">
    <source>
        <dbReference type="EMBL" id="KAG8010755.1"/>
    </source>
</evidence>
<accession>A0ACB7F9Q5</accession>
<name>A0ACB7F9Q5_NIBAL</name>
<keyword evidence="2" id="KW-1185">Reference proteome</keyword>
<comment type="caution">
    <text evidence="1">The sequence shown here is derived from an EMBL/GenBank/DDBJ whole genome shotgun (WGS) entry which is preliminary data.</text>
</comment>
<sequence>MPSSYNVRSRARERNSVLSRPEFMSLNQPLRGGAGGAGPSESRGNAKRPGQIKHQTSQPSEEPTDSGSKDRRESSKMPEEDCMQLNPSFKGIAMNSLLAIDICLSKRMGVCAYTSSSWGGCRSMVGLLALTGHGITWIIGTIVCLTRSNTLAGQEVLVNLLLALILDVMTVAGVQRLVKRRGPWEMTPGFLDCVAMDIYSFPAAHASRAAMVSKFLLSHLVLAVPLRILLVLWAFLVGISRVLLGKHHLTDMVLVPRHGLQSLGKVATARRMPPPAHLPSLKSENKGNDPNVIIVPKDGTGWANKQEQPDQKSSIASIPQLPELQPQLALQKSVSNLQKPSPVANQENTNTGGPKQWAQLNGKAVEQDGLRASNRLQPFSHEEFPTLKAAGEQDRAGKERSGFDPSYGPGPSLRPQNVTSWREGGGRNLQPSSLTLGLPADPEGKITALGETGTPPASSHPSSTTGTTSSSVVTAQSPVLDPKEPSLRPAQPVRRTTVPTALQYQLHHTSTAVYHDMLPAFMCSKETREAPGTDHVPTTVAAPARFESKPAFRQSYAKPELVNGDVKRENRFVRAPPRLTSQPIRRPGDRPQRPAIINPEDLKDLDELDNDCEDGWAGLHEEVDYSEKLKFSDDEDDHGDKNKMWTEWERERDRDIQRDCQSSLSSGEASYPQDGPEESYSYQHHHHEPPRKTNGRYISTDAPAQQKNQGEPLTDQEDHQRQSQAQGPARAKYVSPELSEAVERARRRREEEERRAREERLAACAEKLKKLDEKFGKTERQISRTDEGQKEGDGKEVPLSPNREQSKGHHENWQYSTKDINDGGPDSSPGHSYREEPGFSNYRGSEDDGQEPSSPSGEYSGRHPSKPVPPRFQKQPQHHQQQQEQVYKMQHWQQSGHPAASGSSHAQRGYYPPHVLGFDPRWMMMPPFMDPRMAQGRSTVDYYSGAVHSSGMMKPMMHQDHLNSPGSDEGCHPNLHQERRAPSTEPYPVWNQDGYPLRSFTPPYQRQHESSDNGQPDDRSDMTCSQQDSYEERSNECLTHPQDDLPHHAYQSRGPDREHQHHDQGLLTTAQNHSQNHADSDYPKQDSRDKHLKDGPESHDESLDGSKDNWKRDGGQKQDGGLNNAQSQWSEPSSSSSSSVSQPSETSGRSLTRRTGPIKKPVLKALKVEDKENEKPKPEPEEKTVPYRLEKEVLTNVYDLKKDNQPASNRRSASPVVEKQPEERQRQSPAPTKTERPLSTHSDDSPKESTWDSGKSQSPRDSQENREPHAPRRNNWIFIDEEQAFGAVRGTGRGRSRGFREFNSRGGTRGGRGGDNLRGAYNNNNNSSGAPRAGRGRAPPRDLVKVEDFQRGKPRRRNVSETLSEASEYEELPKRRRQKGSENGEGYSESGDIRKADRDSWRSNKVYTDDQSAPDSREKSKSSRGFGGRMLPPRLNTTGSYNRNFGGSRDISTWRGRGPQFNSGGSMQENGYGPGAETTYSRRPPVERDTLKYPSKFTGTFMENGTEEREGEYYFDNDNPDRQMLRRRRPPRQDKPPRFRRLRQEREPGSNQWTSEEYINGDFANPWPGRTKGSGEDNWPTSHYSGARSSQHGQTEEWETGSDNSDFGDWRDKRGGSGGAATQGHGDVPSDSGHSEPGSGEKRELCKRSFSSQRPLVERQNRKGEPSLMEANKMARTPDNPPTPSSNRSDSWQNGGTSCKSRGPDETGPVYSMEQPEEREPNEPSGKKLDKELKQGPVKTDITEPLSQYELSSYPIEGDTGAPGSNPDGYQDALSKKQRRPQEDERRRKEQGAAVPVKNRTITSKIPPRFAKKQGSMSIEQPEEALSSNNLGTEIWETNSSALSVQSSGGDSWTKQVSYTGSEPNSEDSDAGPEQSKEQHKPGPIGNERSLKHRKGSEGVDRLEGGPITPVNGVDLHVDTVLPVPPIEFGVSAKDSDFSLPPGSTPVPVSNPVKLQDALTTNTALNQSIPMLRSNHLQPGINLNPISFPSADLTLKMESARKAWENSQSLPEQGSPGGGASGAQPPCSVGSSSGVSYSSFGGVSMPPMPVASVAPSMSMQGNHIPPLYLDGHVFPSQPRLVPPTMTQQQTYQQAAAAQQIPISLHTSLQAQAQLGLRGGLPVSQSQEMFNSIPPFRSQVYMHPNLSQPSPMVLSGGAPLKGPYSAFPGMQPSDMVKSQSGSHYQPMNGSQQLVYDSQMNQGPGMGSSQLMDSQLIQVTMPLPGSQLRYGSAQQHLILPQSIQLQQGQNLSVGAPRRMMPPGSQPAVMTGSREGSQMEMKGFQFSDKSNHSPGMSAGSYRPGSASPSGKPSGPGGPVGPLPTHFAQQVPPGQGSMVMHMRPPTTGPFPNPIQRPVMQVSKPVIIRSPPYPNPGRDPPHSTPPSAPEPPVKGPEDGMKNKTMREVRKAVGEGKTPSGGMTSKLQEPLPSTGQAKPARTGAIKPQAVKVEEGKA</sequence>
<gene>
    <name evidence="1" type="primary">PRRC2B</name>
    <name evidence="1" type="ORF">GBF38_009952</name>
</gene>
<dbReference type="Proteomes" id="UP000805704">
    <property type="component" value="Chromosome 15"/>
</dbReference>
<proteinExistence type="predicted"/>
<organism evidence="1 2">
    <name type="scientific">Nibea albiflora</name>
    <name type="common">Yellow drum</name>
    <name type="synonym">Corvina albiflora</name>
    <dbReference type="NCBI Taxonomy" id="240163"/>
    <lineage>
        <taxon>Eukaryota</taxon>
        <taxon>Metazoa</taxon>
        <taxon>Chordata</taxon>
        <taxon>Craniata</taxon>
        <taxon>Vertebrata</taxon>
        <taxon>Euteleostomi</taxon>
        <taxon>Actinopterygii</taxon>
        <taxon>Neopterygii</taxon>
        <taxon>Teleostei</taxon>
        <taxon>Neoteleostei</taxon>
        <taxon>Acanthomorphata</taxon>
        <taxon>Eupercaria</taxon>
        <taxon>Sciaenidae</taxon>
        <taxon>Nibea</taxon>
    </lineage>
</organism>